<keyword evidence="4" id="KW-1185">Reference proteome</keyword>
<dbReference type="EMBL" id="LDJX01000001">
    <property type="protein sequence ID" value="KPM33373.1"/>
    <property type="molecule type" value="Genomic_DNA"/>
</dbReference>
<dbReference type="OrthoDB" id="1408995at2"/>
<evidence type="ECO:0000259" key="2">
    <source>
        <dbReference type="Pfam" id="PF18962"/>
    </source>
</evidence>
<organism evidence="3 4">
    <name type="scientific">Croceitalea dokdonensis DOKDO 023</name>
    <dbReference type="NCBI Taxonomy" id="1300341"/>
    <lineage>
        <taxon>Bacteria</taxon>
        <taxon>Pseudomonadati</taxon>
        <taxon>Bacteroidota</taxon>
        <taxon>Flavobacteriia</taxon>
        <taxon>Flavobacteriales</taxon>
        <taxon>Flavobacteriaceae</taxon>
        <taxon>Croceitalea</taxon>
    </lineage>
</organism>
<evidence type="ECO:0000256" key="1">
    <source>
        <dbReference type="ARBA" id="ARBA00022729"/>
    </source>
</evidence>
<keyword evidence="1" id="KW-0732">Signal</keyword>
<name>A0A0P7AYQ5_9FLAO</name>
<reference evidence="3 4" key="1">
    <citation type="submission" date="2015-09" db="EMBL/GenBank/DDBJ databases">
        <title>Genome sequence of the marine flavobacterium Croceitalea dokdonensis DOKDO 023 that contains proton- and sodium-pumping rhodopsins.</title>
        <authorList>
            <person name="Kwon S.-K."/>
            <person name="Lee H.K."/>
            <person name="Kwak M.-J."/>
            <person name="Kim J.F."/>
        </authorList>
    </citation>
    <scope>NUCLEOTIDE SEQUENCE [LARGE SCALE GENOMIC DNA]</scope>
    <source>
        <strain evidence="3 4">DOKDO 023</strain>
    </source>
</reference>
<accession>A0A0P7AYQ5</accession>
<dbReference type="NCBIfam" id="TIGR04183">
    <property type="entry name" value="Por_Secre_tail"/>
    <property type="match status" value="1"/>
</dbReference>
<evidence type="ECO:0000313" key="3">
    <source>
        <dbReference type="EMBL" id="KPM33373.1"/>
    </source>
</evidence>
<dbReference type="Pfam" id="PF18962">
    <property type="entry name" value="Por_Secre_tail"/>
    <property type="match status" value="1"/>
</dbReference>
<dbReference type="InterPro" id="IPR026444">
    <property type="entry name" value="Secre_tail"/>
</dbReference>
<proteinExistence type="predicted"/>
<dbReference type="STRING" id="1300341.I595_276"/>
<protein>
    <recommendedName>
        <fullName evidence="2">Secretion system C-terminal sorting domain-containing protein</fullName>
    </recommendedName>
</protein>
<evidence type="ECO:0000313" key="4">
    <source>
        <dbReference type="Proteomes" id="UP000050280"/>
    </source>
</evidence>
<feature type="domain" description="Secretion system C-terminal sorting" evidence="2">
    <location>
        <begin position="98"/>
        <end position="166"/>
    </location>
</feature>
<gene>
    <name evidence="3" type="ORF">I595_276</name>
</gene>
<dbReference type="AlphaFoldDB" id="A0A0P7AYQ5"/>
<sequence length="172" mass="18829">MFHNLSNDKSMKTLQWLLVFATIQLVNSQSLKRQTLASAGNSQPVQTSTGSYFLLQSIGQLGVINTFEANENELRQGFVQPLPAIVLGGDPNDLEILVYPNPFVDGVIVNLENGLEGEIQMQLFDISGRLVVADSFGQTSQLSIPLTNLSQGSYFMRLSAGGQQRVTQLLKL</sequence>
<comment type="caution">
    <text evidence="3">The sequence shown here is derived from an EMBL/GenBank/DDBJ whole genome shotgun (WGS) entry which is preliminary data.</text>
</comment>
<dbReference type="Proteomes" id="UP000050280">
    <property type="component" value="Unassembled WGS sequence"/>
</dbReference>